<evidence type="ECO:0000313" key="5">
    <source>
        <dbReference type="Proteomes" id="UP000257706"/>
    </source>
</evidence>
<organism evidence="4 5">
    <name type="scientific">Tistrella mobilis</name>
    <dbReference type="NCBI Taxonomy" id="171437"/>
    <lineage>
        <taxon>Bacteria</taxon>
        <taxon>Pseudomonadati</taxon>
        <taxon>Pseudomonadota</taxon>
        <taxon>Alphaproteobacteria</taxon>
        <taxon>Geminicoccales</taxon>
        <taxon>Geminicoccaceae</taxon>
        <taxon>Tistrella</taxon>
    </lineage>
</organism>
<accession>A0A3B9IT79</accession>
<evidence type="ECO:0000313" key="4">
    <source>
        <dbReference type="EMBL" id="HAE50429.1"/>
    </source>
</evidence>
<gene>
    <name evidence="4" type="primary">cmr6</name>
    <name evidence="4" type="ORF">DCK97_23745</name>
</gene>
<dbReference type="NCBIfam" id="TIGR01898">
    <property type="entry name" value="cas_TM1791_cmr6"/>
    <property type="match status" value="1"/>
</dbReference>
<feature type="compositionally biased region" description="Basic residues" evidence="2">
    <location>
        <begin position="11"/>
        <end position="21"/>
    </location>
</feature>
<dbReference type="EMBL" id="DMAI01000386">
    <property type="protein sequence ID" value="HAE50429.1"/>
    <property type="molecule type" value="Genomic_DNA"/>
</dbReference>
<feature type="compositionally biased region" description="Basic and acidic residues" evidence="2">
    <location>
        <begin position="22"/>
        <end position="32"/>
    </location>
</feature>
<dbReference type="PANTHER" id="PTHR39965">
    <property type="entry name" value="CRISPR SYSTEM CMR SUBUNIT CMR6"/>
    <property type="match status" value="1"/>
</dbReference>
<keyword evidence="1" id="KW-0051">Antiviral defense</keyword>
<dbReference type="AlphaFoldDB" id="A0A3B9IT79"/>
<comment type="caution">
    <text evidence="4">The sequence shown here is derived from an EMBL/GenBank/DDBJ whole genome shotgun (WGS) entry which is preliminary data.</text>
</comment>
<dbReference type="Proteomes" id="UP000257706">
    <property type="component" value="Unassembled WGS sequence"/>
</dbReference>
<dbReference type="PANTHER" id="PTHR39965:SF1">
    <property type="entry name" value="CRISPR SYSTEM CMR SUBUNIT CMR6"/>
    <property type="match status" value="1"/>
</dbReference>
<sequence>MPMMGEDVGKHKSKGRGRDRRRPPDRVREEAASTRQPGPLHIPRTSASAPAGGALIMHGRRLLSDAGPALSAAVDGQSVMPLPAAIARDVRQSRNSPGNDGLRFDRFCDTWKPDWTGLREPDAPGGIRAGAADWAARFDRILGDGDLLAEADGRRRRWLDACQARHRLFATDWRFVSGLGRDHPVENGFAWHHTLGVPYLPGSSVKGMVKSWCRDWLPGEELPMPIETIFGTALEGAGDEAASVGAFIFLDAIPTDRIRCQADVMTPHYQPYYQSTGQVPVPGDWFSPNPISFLTVAPGQAFRFAIMPRTDRAAGEMDWMFQALIDALEWIGAGAKTATGYGRFAPASGTGD</sequence>
<reference evidence="4 5" key="1">
    <citation type="journal article" date="2018" name="Nat. Biotechnol.">
        <title>A standardized bacterial taxonomy based on genome phylogeny substantially revises the tree of life.</title>
        <authorList>
            <person name="Parks D.H."/>
            <person name="Chuvochina M."/>
            <person name="Waite D.W."/>
            <person name="Rinke C."/>
            <person name="Skarshewski A."/>
            <person name="Chaumeil P.A."/>
            <person name="Hugenholtz P."/>
        </authorList>
    </citation>
    <scope>NUCLEOTIDE SEQUENCE [LARGE SCALE GENOMIC DNA]</scope>
    <source>
        <strain evidence="4">UBA8739</strain>
    </source>
</reference>
<evidence type="ECO:0000256" key="1">
    <source>
        <dbReference type="ARBA" id="ARBA00023118"/>
    </source>
</evidence>
<evidence type="ECO:0000259" key="3">
    <source>
        <dbReference type="Pfam" id="PF03787"/>
    </source>
</evidence>
<protein>
    <submittedName>
        <fullName evidence="4">Type III-B CRISPR module RAMP protein Cmr6</fullName>
    </submittedName>
</protein>
<dbReference type="Pfam" id="PF03787">
    <property type="entry name" value="RAMPs"/>
    <property type="match status" value="1"/>
</dbReference>
<proteinExistence type="predicted"/>
<dbReference type="InterPro" id="IPR005537">
    <property type="entry name" value="RAMP_III_fam"/>
</dbReference>
<evidence type="ECO:0000256" key="2">
    <source>
        <dbReference type="SAM" id="MobiDB-lite"/>
    </source>
</evidence>
<name>A0A3B9IT79_9PROT</name>
<feature type="region of interest" description="Disordered" evidence="2">
    <location>
        <begin position="1"/>
        <end position="51"/>
    </location>
</feature>
<dbReference type="GO" id="GO:0051607">
    <property type="term" value="P:defense response to virus"/>
    <property type="evidence" value="ECO:0007669"/>
    <property type="project" value="UniProtKB-KW"/>
</dbReference>
<dbReference type="InterPro" id="IPR010172">
    <property type="entry name" value="CRISPR-assoc_prot_TM1791"/>
</dbReference>
<feature type="domain" description="CRISPR type III-associated protein" evidence="3">
    <location>
        <begin position="178"/>
        <end position="344"/>
    </location>
</feature>